<feature type="transmembrane region" description="Helical" evidence="14">
    <location>
        <begin position="109"/>
        <end position="127"/>
    </location>
</feature>
<evidence type="ECO:0000256" key="9">
    <source>
        <dbReference type="ARBA" id="ARBA00022989"/>
    </source>
</evidence>
<dbReference type="GO" id="GO:0052925">
    <property type="term" value="F:dol-P-Man:Man(5)GlcNAc(2)-PP-Dol alpha-1,3-mannosyltransferase activity"/>
    <property type="evidence" value="ECO:0007669"/>
    <property type="project" value="UniProtKB-EC"/>
</dbReference>
<feature type="transmembrane region" description="Helical" evidence="14">
    <location>
        <begin position="189"/>
        <end position="209"/>
    </location>
</feature>
<protein>
    <recommendedName>
        <fullName evidence="4 14">Dol-P-Man:Man(5)GlcNAc(2)-PP-Dol alpha-1,3-mannosyltransferase</fullName>
        <ecNumber evidence="3 14">2.4.1.258</ecNumber>
    </recommendedName>
    <alternativeName>
        <fullName evidence="14">Dol-P-Man-dependent alpha(1-3)-mannosyltransferase</fullName>
    </alternativeName>
</protein>
<keyword evidence="5 14" id="KW-0328">Glycosyltransferase</keyword>
<organism evidence="15 16">
    <name type="scientific">Dispira parvispora</name>
    <dbReference type="NCBI Taxonomy" id="1520584"/>
    <lineage>
        <taxon>Eukaryota</taxon>
        <taxon>Fungi</taxon>
        <taxon>Fungi incertae sedis</taxon>
        <taxon>Zoopagomycota</taxon>
        <taxon>Kickxellomycotina</taxon>
        <taxon>Dimargaritomycetes</taxon>
        <taxon>Dimargaritales</taxon>
        <taxon>Dimargaritaceae</taxon>
        <taxon>Dispira</taxon>
    </lineage>
</organism>
<evidence type="ECO:0000256" key="14">
    <source>
        <dbReference type="RuleBase" id="RU364047"/>
    </source>
</evidence>
<accession>A0A9W8B0I2</accession>
<gene>
    <name evidence="15" type="primary">ALG3_1</name>
    <name evidence="15" type="ORF">IWQ62_000508</name>
</gene>
<keyword evidence="6 14" id="KW-0808">Transferase</keyword>
<evidence type="ECO:0000256" key="11">
    <source>
        <dbReference type="ARBA" id="ARBA00044743"/>
    </source>
</evidence>
<feature type="transmembrane region" description="Helical" evidence="14">
    <location>
        <begin position="268"/>
        <end position="287"/>
    </location>
</feature>
<keyword evidence="9 14" id="KW-1133">Transmembrane helix</keyword>
<evidence type="ECO:0000256" key="5">
    <source>
        <dbReference type="ARBA" id="ARBA00022676"/>
    </source>
</evidence>
<comment type="pathway">
    <text evidence="2 14">Protein modification; protein glycosylation.</text>
</comment>
<evidence type="ECO:0000256" key="12">
    <source>
        <dbReference type="ARBA" id="ARBA00049506"/>
    </source>
</evidence>
<evidence type="ECO:0000256" key="6">
    <source>
        <dbReference type="ARBA" id="ARBA00022679"/>
    </source>
</evidence>
<keyword evidence="10 14" id="KW-0472">Membrane</keyword>
<evidence type="ECO:0000256" key="10">
    <source>
        <dbReference type="ARBA" id="ARBA00023136"/>
    </source>
</evidence>
<dbReference type="PANTHER" id="PTHR12646">
    <property type="entry name" value="NOT56 - RELATED"/>
    <property type="match status" value="1"/>
</dbReference>
<proteinExistence type="inferred from homology"/>
<reference evidence="15" key="1">
    <citation type="submission" date="2022-07" db="EMBL/GenBank/DDBJ databases">
        <title>Phylogenomic reconstructions and comparative analyses of Kickxellomycotina fungi.</title>
        <authorList>
            <person name="Reynolds N.K."/>
            <person name="Stajich J.E."/>
            <person name="Barry K."/>
            <person name="Grigoriev I.V."/>
            <person name="Crous P."/>
            <person name="Smith M.E."/>
        </authorList>
    </citation>
    <scope>NUCLEOTIDE SEQUENCE</scope>
    <source>
        <strain evidence="15">RSA 1196</strain>
    </source>
</reference>
<dbReference type="OrthoDB" id="20028at2759"/>
<evidence type="ECO:0000256" key="7">
    <source>
        <dbReference type="ARBA" id="ARBA00022692"/>
    </source>
</evidence>
<evidence type="ECO:0000313" key="16">
    <source>
        <dbReference type="Proteomes" id="UP001150925"/>
    </source>
</evidence>
<evidence type="ECO:0000313" key="15">
    <source>
        <dbReference type="EMBL" id="KAJ1969618.1"/>
    </source>
</evidence>
<feature type="transmembrane region" description="Helical" evidence="14">
    <location>
        <begin position="28"/>
        <end position="47"/>
    </location>
</feature>
<comment type="subcellular location">
    <subcellularLocation>
        <location evidence="1 14">Endoplasmic reticulum membrane</location>
        <topology evidence="1 14">Multi-pass membrane protein</topology>
    </subcellularLocation>
</comment>
<dbReference type="Pfam" id="PF05208">
    <property type="entry name" value="ALG3"/>
    <property type="match status" value="1"/>
</dbReference>
<evidence type="ECO:0000256" key="8">
    <source>
        <dbReference type="ARBA" id="ARBA00022824"/>
    </source>
</evidence>
<dbReference type="EC" id="2.4.1.258" evidence="3 14"/>
<dbReference type="GO" id="GO:0005789">
    <property type="term" value="C:endoplasmic reticulum membrane"/>
    <property type="evidence" value="ECO:0007669"/>
    <property type="project" value="UniProtKB-SubCell"/>
</dbReference>
<keyword evidence="7 14" id="KW-0812">Transmembrane</keyword>
<dbReference type="EMBL" id="JANBPY010000038">
    <property type="protein sequence ID" value="KAJ1969618.1"/>
    <property type="molecule type" value="Genomic_DNA"/>
</dbReference>
<comment type="similarity">
    <text evidence="13">Belongs to the glycosyltransferase ALG3 family.</text>
</comment>
<dbReference type="InterPro" id="IPR007873">
    <property type="entry name" value="Glycosyltransferase_ALG3"/>
</dbReference>
<dbReference type="AlphaFoldDB" id="A0A9W8B0I2"/>
<dbReference type="PANTHER" id="PTHR12646:SF0">
    <property type="entry name" value="DOL-P-MAN:MAN(5)GLCNAC(2)-PP-DOL ALPHA-1,3-MANNOSYLTRANSFERASE"/>
    <property type="match status" value="1"/>
</dbReference>
<evidence type="ECO:0000256" key="2">
    <source>
        <dbReference type="ARBA" id="ARBA00004922"/>
    </source>
</evidence>
<evidence type="ECO:0000256" key="4">
    <source>
        <dbReference type="ARBA" id="ARBA00015561"/>
    </source>
</evidence>
<dbReference type="Proteomes" id="UP001150925">
    <property type="component" value="Unassembled WGS sequence"/>
</dbReference>
<evidence type="ECO:0000256" key="13">
    <source>
        <dbReference type="ARBA" id="ARBA00093457"/>
    </source>
</evidence>
<comment type="catalytic activity">
    <reaction evidence="12 14">
        <text>an alpha-D-Man-(1-&gt;2)-alpha-D-Man-(1-&gt;2)-alpha-D-Man-(1-&gt;3)-[alpha-D-Man-(1-&gt;6)]-beta-D-Man-(1-&gt;4)-beta-D-GlcNAc-(1-&gt;4)-alpha-D-GlcNAc-diphospho-di-trans,poly-cis-dolichol + a di-trans,poly-cis-dolichyl beta-D-mannosyl phosphate = an alpha-D-Man-(1-&gt;2)-alpha-D-Man-(1-&gt;2)-alpha-D-Man-(1-&gt;3)-[alpha-D-Man-(1-&gt;3)-alpha-D-Man-(1-&gt;6)]-beta-D-Man-(1-&gt;4)-beta-D-GlcNAc-(1-&gt;4)-alpha-D-GlcNAc-diphospho-di-trans,poly-cis-dolichol + a di-trans,poly-cis-dolichyl phosphate + H(+)</text>
        <dbReference type="Rhea" id="RHEA:29527"/>
        <dbReference type="Rhea" id="RHEA-COMP:19498"/>
        <dbReference type="Rhea" id="RHEA-COMP:19501"/>
        <dbReference type="Rhea" id="RHEA-COMP:19516"/>
        <dbReference type="Rhea" id="RHEA-COMP:19517"/>
        <dbReference type="ChEBI" id="CHEBI:15378"/>
        <dbReference type="ChEBI" id="CHEBI:57683"/>
        <dbReference type="ChEBI" id="CHEBI:58211"/>
        <dbReference type="ChEBI" id="CHEBI:132515"/>
        <dbReference type="ChEBI" id="CHEBI:132516"/>
        <dbReference type="EC" id="2.4.1.258"/>
    </reaction>
    <physiologicalReaction direction="left-to-right" evidence="12 14">
        <dbReference type="Rhea" id="RHEA:29528"/>
    </physiologicalReaction>
</comment>
<sequence>MSPVVPTFRKCLAWGVDFLANPRNSFKMAVLLLLWEWVLCGLIIRFIKYTEVDWSTYMIQVRQILDGERRYDRIQGPTGPIVYPAGHVYLFSALYHLTDGGRILQGQMFFAGLYVVSLAVVMALYIQCKLPPYSLLLLCVSKRIHSVFLLRMHNDTVAMLGVYVMAWCLTKQRWTAAVVWFSLALSVKMSVLLFAPGLAFLLVAALGWMPALRLGLLTSVIQVALGLPFLLSYPYEYITMAFDFSRRFFFDISYNWQFMGYDTFFSPTFIRGLLVAHVSVLLAFATYRWTR</sequence>
<evidence type="ECO:0000256" key="1">
    <source>
        <dbReference type="ARBA" id="ARBA00004477"/>
    </source>
</evidence>
<comment type="caution">
    <text evidence="15">The sequence shown here is derived from an EMBL/GenBank/DDBJ whole genome shotgun (WGS) entry which is preliminary data.</text>
</comment>
<name>A0A9W8B0I2_9FUNG</name>
<feature type="transmembrane region" description="Helical" evidence="14">
    <location>
        <begin position="216"/>
        <end position="235"/>
    </location>
</feature>
<keyword evidence="16" id="KW-1185">Reference proteome</keyword>
<keyword evidence="8 14" id="KW-0256">Endoplasmic reticulum</keyword>
<evidence type="ECO:0000256" key="3">
    <source>
        <dbReference type="ARBA" id="ARBA00011964"/>
    </source>
</evidence>
<comment type="function">
    <text evidence="11 14">Dol-P-Man:Man(5)GlcNAc(2)-PP-Dol alpha-1,3-mannosyltransferase that operates in the biosynthetic pathway of dolichol-linked oligosaccharides, the glycan precursors employed in protein asparagine (N)-glycosylation. The assembly of dolichol-linked oligosaccharides begins on the cytosolic side of the endoplasmic reticulum membrane and finishes in its lumen. The sequential addition of sugars to dolichol pyrophosphate produces dolichol-linked oligosaccharides containing fourteen sugars, including two GlcNAcs, nine mannoses and three glucoses. Once assembled, the oligosaccharide is transferred from the lipid to nascent proteins by oligosaccharyltransferases. In the lumen of the endoplasmic reticulum, adds the first dolichyl beta-D-mannosyl phosphate derived mannose in an alpha-1,3 linkage to Man(5)GlcNAc(2)-PP-dolichol to produce Man(6)GlcNAc(2)-PP-dolichol.</text>
</comment>